<comment type="subunit">
    <text evidence="2">Monomer.</text>
</comment>
<keyword evidence="5" id="KW-0049">Antioxidant</keyword>
<dbReference type="EMBL" id="CP120365">
    <property type="protein sequence ID" value="WHS94282.1"/>
    <property type="molecule type" value="Genomic_DNA"/>
</dbReference>
<evidence type="ECO:0000256" key="8">
    <source>
        <dbReference type="ARBA" id="ARBA00023284"/>
    </source>
</evidence>
<feature type="domain" description="Thioredoxin" evidence="13">
    <location>
        <begin position="4"/>
        <end position="155"/>
    </location>
</feature>
<dbReference type="SUPFAM" id="SSF52833">
    <property type="entry name" value="Thioredoxin-like"/>
    <property type="match status" value="1"/>
</dbReference>
<evidence type="ECO:0000256" key="11">
    <source>
        <dbReference type="ARBA" id="ARBA00042639"/>
    </source>
</evidence>
<sequence length="155" mass="16630">MAGLGQGDVAPEFELPRDGGGSISLAALRGKPIVLFFYPKDDTKACTEEAISFSALAKEFQEAGIALVGISPDSAKSHDRFTKKHGLTVALGADEDKAAANAYGVWVEKSMYGRKYMGVERTTFLIDRQGVISRVWEKVKVPGHADEVLAAAKTL</sequence>
<comment type="function">
    <text evidence="1">Thiol-specific peroxidase that catalyzes the reduction of hydrogen peroxide and organic hydroperoxides to water and alcohols, respectively. Plays a role in cell protection against oxidative stress by detoxifying peroxides and as sensor of hydrogen peroxide-mediated signaling events.</text>
</comment>
<evidence type="ECO:0000256" key="6">
    <source>
        <dbReference type="ARBA" id="ARBA00023002"/>
    </source>
</evidence>
<proteinExistence type="inferred from homology"/>
<gene>
    <name evidence="14" type="ORF">PZL22_001995</name>
</gene>
<evidence type="ECO:0000313" key="14">
    <source>
        <dbReference type="EMBL" id="WHS94282.1"/>
    </source>
</evidence>
<dbReference type="InterPro" id="IPR013766">
    <property type="entry name" value="Thioredoxin_domain"/>
</dbReference>
<evidence type="ECO:0000259" key="13">
    <source>
        <dbReference type="PROSITE" id="PS51352"/>
    </source>
</evidence>
<keyword evidence="4" id="KW-0575">Peroxidase</keyword>
<dbReference type="InterPro" id="IPR000866">
    <property type="entry name" value="AhpC/TSA"/>
</dbReference>
<evidence type="ECO:0000256" key="4">
    <source>
        <dbReference type="ARBA" id="ARBA00022559"/>
    </source>
</evidence>
<dbReference type="InterPro" id="IPR036249">
    <property type="entry name" value="Thioredoxin-like_sf"/>
</dbReference>
<evidence type="ECO:0000256" key="12">
    <source>
        <dbReference type="ARBA" id="ARBA00049091"/>
    </source>
</evidence>
<dbReference type="Pfam" id="PF00578">
    <property type="entry name" value="AhpC-TSA"/>
    <property type="match status" value="1"/>
</dbReference>
<evidence type="ECO:0000256" key="5">
    <source>
        <dbReference type="ARBA" id="ARBA00022862"/>
    </source>
</evidence>
<dbReference type="PANTHER" id="PTHR42801">
    <property type="entry name" value="THIOREDOXIN-DEPENDENT PEROXIDE REDUCTASE"/>
    <property type="match status" value="1"/>
</dbReference>
<evidence type="ECO:0000256" key="9">
    <source>
        <dbReference type="ARBA" id="ARBA00032824"/>
    </source>
</evidence>
<dbReference type="InterPro" id="IPR050924">
    <property type="entry name" value="Peroxiredoxin_BCP/PrxQ"/>
</dbReference>
<evidence type="ECO:0000256" key="10">
    <source>
        <dbReference type="ARBA" id="ARBA00038489"/>
    </source>
</evidence>
<keyword evidence="7" id="KW-1015">Disulfide bond</keyword>
<comment type="catalytic activity">
    <reaction evidence="12">
        <text>a hydroperoxide + [thioredoxin]-dithiol = an alcohol + [thioredoxin]-disulfide + H2O</text>
        <dbReference type="Rhea" id="RHEA:62620"/>
        <dbReference type="Rhea" id="RHEA-COMP:10698"/>
        <dbReference type="Rhea" id="RHEA-COMP:10700"/>
        <dbReference type="ChEBI" id="CHEBI:15377"/>
        <dbReference type="ChEBI" id="CHEBI:29950"/>
        <dbReference type="ChEBI" id="CHEBI:30879"/>
        <dbReference type="ChEBI" id="CHEBI:35924"/>
        <dbReference type="ChEBI" id="CHEBI:50058"/>
        <dbReference type="EC" id="1.11.1.24"/>
    </reaction>
</comment>
<evidence type="ECO:0000313" key="15">
    <source>
        <dbReference type="Proteomes" id="UP001233264"/>
    </source>
</evidence>
<dbReference type="EC" id="1.11.1.24" evidence="3"/>
<dbReference type="RefSeq" id="WP_003531471.1">
    <property type="nucleotide sequence ID" value="NZ_CP120365.1"/>
</dbReference>
<dbReference type="Proteomes" id="UP001233264">
    <property type="component" value="Chromosome"/>
</dbReference>
<evidence type="ECO:0000256" key="7">
    <source>
        <dbReference type="ARBA" id="ARBA00023157"/>
    </source>
</evidence>
<keyword evidence="6" id="KW-0560">Oxidoreductase</keyword>
<dbReference type="GeneID" id="89576088"/>
<name>A0ABY8T8U7_9HYPH</name>
<dbReference type="Gene3D" id="3.40.30.10">
    <property type="entry name" value="Glutaredoxin"/>
    <property type="match status" value="1"/>
</dbReference>
<evidence type="ECO:0000256" key="2">
    <source>
        <dbReference type="ARBA" id="ARBA00011245"/>
    </source>
</evidence>
<reference evidence="14 15" key="1">
    <citation type="submission" date="2023-03" db="EMBL/GenBank/DDBJ databases">
        <authorList>
            <person name="Menendez E."/>
            <person name="Kaur S."/>
            <person name="Flores-Felix J.D."/>
            <person name="diCenzo G.C."/>
            <person name="Peix A."/>
            <person name="Velazquez E."/>
        </authorList>
    </citation>
    <scope>NUCLEOTIDE SEQUENCE [LARGE SCALE GENOMIC DNA]</scope>
    <source>
        <strain evidence="14 15">CCBAU 71714</strain>
    </source>
</reference>
<organism evidence="14 15">
    <name type="scientific">Sinorhizobium kummerowiae</name>
    <dbReference type="NCBI Taxonomy" id="158892"/>
    <lineage>
        <taxon>Bacteria</taxon>
        <taxon>Pseudomonadati</taxon>
        <taxon>Pseudomonadota</taxon>
        <taxon>Alphaproteobacteria</taxon>
        <taxon>Hyphomicrobiales</taxon>
        <taxon>Rhizobiaceae</taxon>
        <taxon>Sinorhizobium/Ensifer group</taxon>
        <taxon>Sinorhizobium</taxon>
    </lineage>
</organism>
<dbReference type="CDD" id="cd03017">
    <property type="entry name" value="PRX_BCP"/>
    <property type="match status" value="1"/>
</dbReference>
<accession>A0ABY8T8U7</accession>
<dbReference type="PROSITE" id="PS51352">
    <property type="entry name" value="THIOREDOXIN_2"/>
    <property type="match status" value="1"/>
</dbReference>
<dbReference type="InterPro" id="IPR024706">
    <property type="entry name" value="Peroxiredoxin_AhpC-typ"/>
</dbReference>
<comment type="similarity">
    <text evidence="10">Belongs to the peroxiredoxin family. BCP/PrxQ subfamily.</text>
</comment>
<protein>
    <recommendedName>
        <fullName evidence="3">thioredoxin-dependent peroxiredoxin</fullName>
        <ecNumber evidence="3">1.11.1.24</ecNumber>
    </recommendedName>
    <alternativeName>
        <fullName evidence="9">Thioredoxin peroxidase</fullName>
    </alternativeName>
    <alternativeName>
        <fullName evidence="11">Thioredoxin-dependent peroxiredoxin Bcp</fullName>
    </alternativeName>
</protein>
<dbReference type="PIRSF" id="PIRSF000239">
    <property type="entry name" value="AHPC"/>
    <property type="match status" value="1"/>
</dbReference>
<evidence type="ECO:0000256" key="3">
    <source>
        <dbReference type="ARBA" id="ARBA00013017"/>
    </source>
</evidence>
<keyword evidence="8" id="KW-0676">Redox-active center</keyword>
<keyword evidence="15" id="KW-1185">Reference proteome</keyword>
<dbReference type="PANTHER" id="PTHR42801:SF4">
    <property type="entry name" value="AHPC_TSA FAMILY PROTEIN"/>
    <property type="match status" value="1"/>
</dbReference>
<evidence type="ECO:0000256" key="1">
    <source>
        <dbReference type="ARBA" id="ARBA00003330"/>
    </source>
</evidence>